<name>L8GDQ2_ACACF</name>
<dbReference type="Gene3D" id="3.30.450.30">
    <property type="entry name" value="Dynein light chain 2a, cytoplasmic"/>
    <property type="match status" value="1"/>
</dbReference>
<protein>
    <recommendedName>
        <fullName evidence="4">Profilin</fullName>
    </recommendedName>
</protein>
<organism evidence="2 3">
    <name type="scientific">Acanthamoeba castellanii (strain ATCC 30010 / Neff)</name>
    <dbReference type="NCBI Taxonomy" id="1257118"/>
    <lineage>
        <taxon>Eukaryota</taxon>
        <taxon>Amoebozoa</taxon>
        <taxon>Discosea</taxon>
        <taxon>Longamoebia</taxon>
        <taxon>Centramoebida</taxon>
        <taxon>Acanthamoebidae</taxon>
        <taxon>Acanthamoeba</taxon>
    </lineage>
</organism>
<evidence type="ECO:0000313" key="3">
    <source>
        <dbReference type="Proteomes" id="UP000011083"/>
    </source>
</evidence>
<dbReference type="InterPro" id="IPR036140">
    <property type="entry name" value="PFN_sf"/>
</dbReference>
<dbReference type="AlphaFoldDB" id="L8GDQ2"/>
<dbReference type="GeneID" id="14911261"/>
<evidence type="ECO:0008006" key="4">
    <source>
        <dbReference type="Google" id="ProtNLM"/>
    </source>
</evidence>
<keyword evidence="3" id="KW-1185">Reference proteome</keyword>
<dbReference type="EMBL" id="KB008172">
    <property type="protein sequence ID" value="ELR10848.1"/>
    <property type="molecule type" value="Genomic_DNA"/>
</dbReference>
<dbReference type="Proteomes" id="UP000011083">
    <property type="component" value="Unassembled WGS sequence"/>
</dbReference>
<dbReference type="KEGG" id="acan:ACA1_180600"/>
<gene>
    <name evidence="2" type="ORF">ACA1_180600</name>
</gene>
<dbReference type="OrthoDB" id="10259541at2759"/>
<sequence length="126" mass="14258">MQDLLEGHKEWSRAVVYDQDGKVLASTFDVDLNDIEDLLPLFNDEDNAFRFGLDLGGEHYDVHRFYDTLVYGRKVDQKTGDGICVCRTKSGDKAIFVLITYAFPTLSAKAVPDLQQFCKAHVEPLL</sequence>
<dbReference type="OMA" id="MPNISAR"/>
<accession>L8GDQ2</accession>
<evidence type="ECO:0000313" key="2">
    <source>
        <dbReference type="EMBL" id="ELR10848.1"/>
    </source>
</evidence>
<dbReference type="PANTHER" id="PTHR41752:SF1">
    <property type="entry name" value="PROFILIN"/>
    <property type="match status" value="1"/>
</dbReference>
<dbReference type="VEuPathDB" id="AmoebaDB:ACA1_180600"/>
<evidence type="ECO:0000256" key="1">
    <source>
        <dbReference type="ARBA" id="ARBA00025549"/>
    </source>
</evidence>
<dbReference type="InterPro" id="IPR048278">
    <property type="entry name" value="PFN"/>
</dbReference>
<dbReference type="Pfam" id="PF00235">
    <property type="entry name" value="Profilin"/>
    <property type="match status" value="1"/>
</dbReference>
<dbReference type="SUPFAM" id="SSF55770">
    <property type="entry name" value="Profilin (actin-binding protein)"/>
    <property type="match status" value="1"/>
</dbReference>
<dbReference type="GO" id="GO:0003779">
    <property type="term" value="F:actin binding"/>
    <property type="evidence" value="ECO:0007669"/>
    <property type="project" value="InterPro"/>
</dbReference>
<reference evidence="2 3" key="1">
    <citation type="journal article" date="2013" name="Genome Biol.">
        <title>Genome of Acanthamoeba castellanii highlights extensive lateral gene transfer and early evolution of tyrosine kinase signaling.</title>
        <authorList>
            <person name="Clarke M."/>
            <person name="Lohan A.J."/>
            <person name="Liu B."/>
            <person name="Lagkouvardos I."/>
            <person name="Roy S."/>
            <person name="Zafar N."/>
            <person name="Bertelli C."/>
            <person name="Schilde C."/>
            <person name="Kianianmomeni A."/>
            <person name="Burglin T.R."/>
            <person name="Frech C."/>
            <person name="Turcotte B."/>
            <person name="Kopec K.O."/>
            <person name="Synnott J.M."/>
            <person name="Choo C."/>
            <person name="Paponov I."/>
            <person name="Finkler A."/>
            <person name="Soon Heng Tan C."/>
            <person name="Hutchins A.P."/>
            <person name="Weinmeier T."/>
            <person name="Rattei T."/>
            <person name="Chu J.S."/>
            <person name="Gimenez G."/>
            <person name="Irimia M."/>
            <person name="Rigden D.J."/>
            <person name="Fitzpatrick D.A."/>
            <person name="Lorenzo-Morales J."/>
            <person name="Bateman A."/>
            <person name="Chiu C.H."/>
            <person name="Tang P."/>
            <person name="Hegemann P."/>
            <person name="Fromm H."/>
            <person name="Raoult D."/>
            <person name="Greub G."/>
            <person name="Miranda-Saavedra D."/>
            <person name="Chen N."/>
            <person name="Nash P."/>
            <person name="Ginger M.L."/>
            <person name="Horn M."/>
            <person name="Schaap P."/>
            <person name="Caler L."/>
            <person name="Loftus B."/>
        </authorList>
    </citation>
    <scope>NUCLEOTIDE SEQUENCE [LARGE SCALE GENOMIC DNA]</scope>
    <source>
        <strain evidence="2 3">Neff</strain>
    </source>
</reference>
<dbReference type="RefSeq" id="XP_004332861.1">
    <property type="nucleotide sequence ID" value="XM_004332813.1"/>
</dbReference>
<proteinExistence type="predicted"/>
<dbReference type="PANTHER" id="PTHR41752">
    <property type="entry name" value="PROFILIN"/>
    <property type="match status" value="1"/>
</dbReference>
<comment type="function">
    <text evidence="1">Binds to actin and affects the structure of the cytoskeleton. At high concentrations, profilin prevents the polymerization of actin, whereas it enhances it at low concentrations. By binding to PIP2, it inhibits the formation of IP3 and DG.</text>
</comment>